<dbReference type="PROSITE" id="PS00444">
    <property type="entry name" value="POLYPRENYL_SYNTHASE_2"/>
    <property type="match status" value="1"/>
</dbReference>
<dbReference type="GO" id="GO:0004337">
    <property type="term" value="F:(2E,6E)-farnesyl diphosphate synthase activity"/>
    <property type="evidence" value="ECO:0007669"/>
    <property type="project" value="UniProtKB-EC"/>
</dbReference>
<dbReference type="Gene3D" id="1.10.600.10">
    <property type="entry name" value="Farnesyl Diphosphate Synthase"/>
    <property type="match status" value="1"/>
</dbReference>
<dbReference type="GO" id="GO:0016114">
    <property type="term" value="P:terpenoid biosynthetic process"/>
    <property type="evidence" value="ECO:0007669"/>
    <property type="project" value="UniProtKB-ARBA"/>
</dbReference>
<dbReference type="RefSeq" id="WP_200759977.1">
    <property type="nucleotide sequence ID" value="NZ_AP023366.1"/>
</dbReference>
<keyword evidence="5 12" id="KW-0808">Transferase</keyword>
<comment type="cofactor">
    <cofactor evidence="1">
        <name>Mg(2+)</name>
        <dbReference type="ChEBI" id="CHEBI:18420"/>
    </cofactor>
</comment>
<evidence type="ECO:0000256" key="5">
    <source>
        <dbReference type="ARBA" id="ARBA00022679"/>
    </source>
</evidence>
<dbReference type="CDD" id="cd00685">
    <property type="entry name" value="Trans_IPPS_HT"/>
    <property type="match status" value="1"/>
</dbReference>
<dbReference type="InterPro" id="IPR033749">
    <property type="entry name" value="Polyprenyl_synt_CS"/>
</dbReference>
<dbReference type="AlphaFoldDB" id="A0A7I8DDE4"/>
<dbReference type="EMBL" id="AP023366">
    <property type="protein sequence ID" value="BCJ85911.1"/>
    <property type="molecule type" value="Genomic_DNA"/>
</dbReference>
<evidence type="ECO:0000256" key="10">
    <source>
        <dbReference type="ARBA" id="ARBA00032873"/>
    </source>
</evidence>
<comment type="similarity">
    <text evidence="2 12">Belongs to the FPP/GGPP synthase family.</text>
</comment>
<evidence type="ECO:0000256" key="12">
    <source>
        <dbReference type="RuleBase" id="RU004466"/>
    </source>
</evidence>
<keyword evidence="6" id="KW-0479">Metal-binding</keyword>
<evidence type="ECO:0000256" key="11">
    <source>
        <dbReference type="ARBA" id="ARBA00049399"/>
    </source>
</evidence>
<dbReference type="PROSITE" id="PS00723">
    <property type="entry name" value="POLYPRENYL_SYNTHASE_1"/>
    <property type="match status" value="1"/>
</dbReference>
<accession>A0A7I8DDE4</accession>
<evidence type="ECO:0000256" key="2">
    <source>
        <dbReference type="ARBA" id="ARBA00006706"/>
    </source>
</evidence>
<dbReference type="KEGG" id="eff:skT53_08960"/>
<keyword evidence="14" id="KW-1185">Reference proteome</keyword>
<evidence type="ECO:0000313" key="14">
    <source>
        <dbReference type="Proteomes" id="UP000593802"/>
    </source>
</evidence>
<dbReference type="EC" id="2.5.1.10" evidence="3"/>
<evidence type="ECO:0000256" key="6">
    <source>
        <dbReference type="ARBA" id="ARBA00022723"/>
    </source>
</evidence>
<dbReference type="PANTHER" id="PTHR43281">
    <property type="entry name" value="FARNESYL DIPHOSPHATE SYNTHASE"/>
    <property type="match status" value="1"/>
</dbReference>
<protein>
    <recommendedName>
        <fullName evidence="4">Farnesyl diphosphate synthase</fullName>
        <ecNumber evidence="3">2.5.1.10</ecNumber>
    </recommendedName>
    <alternativeName>
        <fullName evidence="10">(2E,6E)-farnesyl diphosphate synthase</fullName>
    </alternativeName>
    <alternativeName>
        <fullName evidence="9">Geranyltranstransferase</fullName>
    </alternativeName>
</protein>
<dbReference type="GO" id="GO:0046872">
    <property type="term" value="F:metal ion binding"/>
    <property type="evidence" value="ECO:0007669"/>
    <property type="project" value="UniProtKB-KW"/>
</dbReference>
<evidence type="ECO:0000256" key="1">
    <source>
        <dbReference type="ARBA" id="ARBA00001946"/>
    </source>
</evidence>
<dbReference type="InterPro" id="IPR053378">
    <property type="entry name" value="Prenyl_diphosphate_synthase"/>
</dbReference>
<dbReference type="SFLD" id="SFLDS00005">
    <property type="entry name" value="Isoprenoid_Synthase_Type_I"/>
    <property type="match status" value="1"/>
</dbReference>
<sequence>MSFVIEDYLKEAACEVEQAMDKLLPSGKERMFSRHAGLESTGLLIESMRYSLFAGGKRIRPILALATVETLGGNRQAALPVACSLELIHTYSLIHDDLPAMDDDDFRRGKPTNHKVYGEAVAVLAGDALLTLAFQVLSQVEMPQREKELLQLIRILSDASGYAGMIGGQMADIQAEGKQPDPQTLEFIHRHKTGDLLRAAVQMGAVFAGANEQEILHLTLYAMNLGLAFQIQDDLLDVEGNADQLGKSTGADEAHGKLTYPSLFGLEESHKKLNETTQQALSALNHLPHDTTVLREIANYLLTRVN</sequence>
<evidence type="ECO:0000256" key="3">
    <source>
        <dbReference type="ARBA" id="ARBA00012439"/>
    </source>
</evidence>
<gene>
    <name evidence="13" type="ORF">skT53_08960</name>
</gene>
<dbReference type="PANTHER" id="PTHR43281:SF1">
    <property type="entry name" value="FARNESYL DIPHOSPHATE SYNTHASE"/>
    <property type="match status" value="1"/>
</dbReference>
<organism evidence="13 14">
    <name type="scientific">Effusibacillus dendaii</name>
    <dbReference type="NCBI Taxonomy" id="2743772"/>
    <lineage>
        <taxon>Bacteria</taxon>
        <taxon>Bacillati</taxon>
        <taxon>Bacillota</taxon>
        <taxon>Bacilli</taxon>
        <taxon>Bacillales</taxon>
        <taxon>Alicyclobacillaceae</taxon>
        <taxon>Effusibacillus</taxon>
    </lineage>
</organism>
<dbReference type="SFLD" id="SFLDG01017">
    <property type="entry name" value="Polyprenyl_Transferase_Like"/>
    <property type="match status" value="1"/>
</dbReference>
<comment type="catalytic activity">
    <reaction evidence="11">
        <text>isopentenyl diphosphate + (2E)-geranyl diphosphate = (2E,6E)-farnesyl diphosphate + diphosphate</text>
        <dbReference type="Rhea" id="RHEA:19361"/>
        <dbReference type="ChEBI" id="CHEBI:33019"/>
        <dbReference type="ChEBI" id="CHEBI:58057"/>
        <dbReference type="ChEBI" id="CHEBI:128769"/>
        <dbReference type="ChEBI" id="CHEBI:175763"/>
        <dbReference type="EC" id="2.5.1.10"/>
    </reaction>
</comment>
<evidence type="ECO:0000256" key="4">
    <source>
        <dbReference type="ARBA" id="ARBA00015100"/>
    </source>
</evidence>
<evidence type="ECO:0000256" key="7">
    <source>
        <dbReference type="ARBA" id="ARBA00022842"/>
    </source>
</evidence>
<keyword evidence="8" id="KW-0414">Isoprene biosynthesis</keyword>
<dbReference type="FunFam" id="1.10.600.10:FF:000001">
    <property type="entry name" value="Geranylgeranyl diphosphate synthase"/>
    <property type="match status" value="1"/>
</dbReference>
<dbReference type="SUPFAM" id="SSF48576">
    <property type="entry name" value="Terpenoid synthases"/>
    <property type="match status" value="1"/>
</dbReference>
<reference evidence="13 14" key="1">
    <citation type="submission" date="2020-08" db="EMBL/GenBank/DDBJ databases">
        <title>Complete Genome Sequence of Effusibacillus dendaii Strain skT53, Isolated from Farmland soil.</title>
        <authorList>
            <person name="Konishi T."/>
            <person name="Kawasaki H."/>
        </authorList>
    </citation>
    <scope>NUCLEOTIDE SEQUENCE [LARGE SCALE GENOMIC DNA]</scope>
    <source>
        <strain evidence="14">skT53</strain>
    </source>
</reference>
<dbReference type="InterPro" id="IPR000092">
    <property type="entry name" value="Polyprenyl_synt"/>
</dbReference>
<keyword evidence="7" id="KW-0460">Magnesium</keyword>
<dbReference type="Pfam" id="PF00348">
    <property type="entry name" value="polyprenyl_synt"/>
    <property type="match status" value="1"/>
</dbReference>
<dbReference type="GO" id="GO:0005737">
    <property type="term" value="C:cytoplasm"/>
    <property type="evidence" value="ECO:0007669"/>
    <property type="project" value="UniProtKB-ARBA"/>
</dbReference>
<evidence type="ECO:0000256" key="9">
    <source>
        <dbReference type="ARBA" id="ARBA00032380"/>
    </source>
</evidence>
<evidence type="ECO:0000313" key="13">
    <source>
        <dbReference type="EMBL" id="BCJ85911.1"/>
    </source>
</evidence>
<dbReference type="InterPro" id="IPR008949">
    <property type="entry name" value="Isoprenoid_synthase_dom_sf"/>
</dbReference>
<evidence type="ECO:0000256" key="8">
    <source>
        <dbReference type="ARBA" id="ARBA00023229"/>
    </source>
</evidence>
<dbReference type="Proteomes" id="UP000593802">
    <property type="component" value="Chromosome"/>
</dbReference>
<name>A0A7I8DDE4_9BACL</name>
<dbReference type="NCBIfam" id="NF045485">
    <property type="entry name" value="FPPsyn"/>
    <property type="match status" value="1"/>
</dbReference>
<proteinExistence type="inferred from homology"/>